<proteinExistence type="predicted"/>
<keyword evidence="1" id="KW-0472">Membrane</keyword>
<name>A0A803NZA5_CANSA</name>
<keyword evidence="3" id="KW-1185">Reference proteome</keyword>
<evidence type="ECO:0000256" key="1">
    <source>
        <dbReference type="SAM" id="Phobius"/>
    </source>
</evidence>
<sequence>MHMIYSPARCPSSFGRIGPSVPEKNSTGTEKRNRGIFFVEQMRMVIRSTLSRVRSSSSERMGIDQPLLVSSFLLSSDLSPWVVFCVSCPVFSLLVLAFPWVLYSWGF</sequence>
<dbReference type="EMBL" id="UZAU01000238">
    <property type="status" value="NOT_ANNOTATED_CDS"/>
    <property type="molecule type" value="Genomic_DNA"/>
</dbReference>
<keyword evidence="1" id="KW-1133">Transmembrane helix</keyword>
<reference evidence="2" key="1">
    <citation type="submission" date="2018-11" db="EMBL/GenBank/DDBJ databases">
        <authorList>
            <person name="Grassa J C."/>
        </authorList>
    </citation>
    <scope>NUCLEOTIDE SEQUENCE [LARGE SCALE GENOMIC DNA]</scope>
</reference>
<feature type="transmembrane region" description="Helical" evidence="1">
    <location>
        <begin position="81"/>
        <end position="103"/>
    </location>
</feature>
<keyword evidence="1" id="KW-0812">Transmembrane</keyword>
<protein>
    <submittedName>
        <fullName evidence="2">Uncharacterized protein</fullName>
    </submittedName>
</protein>
<dbReference type="AlphaFoldDB" id="A0A803NZA5"/>
<dbReference type="Gramene" id="evm.model.02.2916">
    <property type="protein sequence ID" value="cds.evm.model.02.2916"/>
    <property type="gene ID" value="evm.TU.02.2916"/>
</dbReference>
<accession>A0A803NZA5</accession>
<evidence type="ECO:0000313" key="2">
    <source>
        <dbReference type="EnsemblPlants" id="cds.evm.model.02.2916"/>
    </source>
</evidence>
<evidence type="ECO:0000313" key="3">
    <source>
        <dbReference type="Proteomes" id="UP000596661"/>
    </source>
</evidence>
<organism evidence="2 3">
    <name type="scientific">Cannabis sativa</name>
    <name type="common">Hemp</name>
    <name type="synonym">Marijuana</name>
    <dbReference type="NCBI Taxonomy" id="3483"/>
    <lineage>
        <taxon>Eukaryota</taxon>
        <taxon>Viridiplantae</taxon>
        <taxon>Streptophyta</taxon>
        <taxon>Embryophyta</taxon>
        <taxon>Tracheophyta</taxon>
        <taxon>Spermatophyta</taxon>
        <taxon>Magnoliopsida</taxon>
        <taxon>eudicotyledons</taxon>
        <taxon>Gunneridae</taxon>
        <taxon>Pentapetalae</taxon>
        <taxon>rosids</taxon>
        <taxon>fabids</taxon>
        <taxon>Rosales</taxon>
        <taxon>Cannabaceae</taxon>
        <taxon>Cannabis</taxon>
    </lineage>
</organism>
<reference evidence="2" key="2">
    <citation type="submission" date="2021-03" db="UniProtKB">
        <authorList>
            <consortium name="EnsemblPlants"/>
        </authorList>
    </citation>
    <scope>IDENTIFICATION</scope>
</reference>
<dbReference type="Proteomes" id="UP000596661">
    <property type="component" value="Chromosome 2"/>
</dbReference>
<dbReference type="EnsemblPlants" id="evm.model.02.2916">
    <property type="protein sequence ID" value="cds.evm.model.02.2916"/>
    <property type="gene ID" value="evm.TU.02.2916"/>
</dbReference>